<gene>
    <name evidence="1" type="ORF">ACFYKX_03865</name>
</gene>
<dbReference type="GO" id="GO:0004519">
    <property type="term" value="F:endonuclease activity"/>
    <property type="evidence" value="ECO:0007669"/>
    <property type="project" value="UniProtKB-KW"/>
</dbReference>
<dbReference type="RefSeq" id="WP_389358222.1">
    <property type="nucleotide sequence ID" value="NZ_JBIACK010000001.1"/>
</dbReference>
<accession>A0ABW6K835</accession>
<protein>
    <submittedName>
        <fullName evidence="1">HNH endonuclease</fullName>
    </submittedName>
</protein>
<reference evidence="1 2" key="1">
    <citation type="submission" date="2024-08" db="EMBL/GenBank/DDBJ databases">
        <title>Two novel Cytobacillus novel species.</title>
        <authorList>
            <person name="Liu G."/>
        </authorList>
    </citation>
    <scope>NUCLEOTIDE SEQUENCE [LARGE SCALE GENOMIC DNA]</scope>
    <source>
        <strain evidence="1 2">FJAT-54145</strain>
    </source>
</reference>
<name>A0ABW6K835_9BACI</name>
<sequence length="298" mass="32020">MAIFRNIGKVTNTVVGGAAKGGVKLVSKAVSTKNKELGQYIGEVGNTVIDASKGAVDTVGQLADGVARGGYGLLKNNDSSKQQGWYDIKDSTGRTVKGIGSSIKYTVKSAGITANGLKNKDKEQILKGVKNLGKVVAVTTFAVGVVDFVDGVDKVEAEEIDMRNDHLSGLDHTETGVPFETREVELPNGEIKVGTFPVFESDFSVVIAEEMYLASDNTHFNIANETLYQSIQENHSLANQLDLSSFDVQGLQNGVTPEGYVWHHHEQPGVIQLVDQEVHQDTGHTGGREIWGGGSEYR</sequence>
<dbReference type="Pfam" id="PF12639">
    <property type="entry name" value="Colicin-DNase"/>
    <property type="match status" value="1"/>
</dbReference>
<keyword evidence="2" id="KW-1185">Reference proteome</keyword>
<dbReference type="EMBL" id="JBIACK010000001">
    <property type="protein sequence ID" value="MFE8699757.1"/>
    <property type="molecule type" value="Genomic_DNA"/>
</dbReference>
<evidence type="ECO:0000313" key="1">
    <source>
        <dbReference type="EMBL" id="MFE8699757.1"/>
    </source>
</evidence>
<keyword evidence="1" id="KW-0378">Hydrolase</keyword>
<dbReference type="Proteomes" id="UP001601059">
    <property type="component" value="Unassembled WGS sequence"/>
</dbReference>
<comment type="caution">
    <text evidence="1">The sequence shown here is derived from an EMBL/GenBank/DDBJ whole genome shotgun (WGS) entry which is preliminary data.</text>
</comment>
<keyword evidence="1" id="KW-0540">Nuclease</keyword>
<proteinExistence type="predicted"/>
<evidence type="ECO:0000313" key="2">
    <source>
        <dbReference type="Proteomes" id="UP001601059"/>
    </source>
</evidence>
<organism evidence="1 2">
    <name type="scientific">Cytobacillus spartinae</name>
    <dbReference type="NCBI Taxonomy" id="3299023"/>
    <lineage>
        <taxon>Bacteria</taxon>
        <taxon>Bacillati</taxon>
        <taxon>Bacillota</taxon>
        <taxon>Bacilli</taxon>
        <taxon>Bacillales</taxon>
        <taxon>Bacillaceae</taxon>
        <taxon>Cytobacillus</taxon>
    </lineage>
</organism>
<keyword evidence="1" id="KW-0255">Endonuclease</keyword>